<dbReference type="Pfam" id="PF00583">
    <property type="entry name" value="Acetyltransf_1"/>
    <property type="match status" value="1"/>
</dbReference>
<reference evidence="4 5" key="1">
    <citation type="submission" date="2018-11" db="EMBL/GenBank/DDBJ databases">
        <title>Draft genome sequence of Cellulomonas takizawaensis strain TKZ-21.</title>
        <authorList>
            <person name="Yamamura H."/>
            <person name="Hayashi T."/>
            <person name="Hamada M."/>
            <person name="Serisawa Y."/>
            <person name="Matsuyama K."/>
            <person name="Nakagawa Y."/>
            <person name="Otoguro M."/>
            <person name="Yanagida F."/>
            <person name="Hayakawa M."/>
        </authorList>
    </citation>
    <scope>NUCLEOTIDE SEQUENCE [LARGE SCALE GENOMIC DNA]</scope>
    <source>
        <strain evidence="4 5">TKZ-21</strain>
    </source>
</reference>
<organism evidence="4 5">
    <name type="scientific">Cellulomonas algicola</name>
    <dbReference type="NCBI Taxonomy" id="2071633"/>
    <lineage>
        <taxon>Bacteria</taxon>
        <taxon>Bacillati</taxon>
        <taxon>Actinomycetota</taxon>
        <taxon>Actinomycetes</taxon>
        <taxon>Micrococcales</taxon>
        <taxon>Cellulomonadaceae</taxon>
        <taxon>Cellulomonas</taxon>
    </lineage>
</organism>
<evidence type="ECO:0000259" key="3">
    <source>
        <dbReference type="PROSITE" id="PS51186"/>
    </source>
</evidence>
<dbReference type="AlphaFoldDB" id="A0A401V492"/>
<evidence type="ECO:0000313" key="5">
    <source>
        <dbReference type="Proteomes" id="UP000288246"/>
    </source>
</evidence>
<keyword evidence="5" id="KW-1185">Reference proteome</keyword>
<dbReference type="CDD" id="cd04301">
    <property type="entry name" value="NAT_SF"/>
    <property type="match status" value="1"/>
</dbReference>
<dbReference type="RefSeq" id="WP_235843547.1">
    <property type="nucleotide sequence ID" value="NZ_BHYL01000329.1"/>
</dbReference>
<keyword evidence="1 4" id="KW-0808">Transferase</keyword>
<dbReference type="Gene3D" id="3.40.630.30">
    <property type="match status" value="1"/>
</dbReference>
<keyword evidence="2" id="KW-0012">Acyltransferase</keyword>
<sequence length="180" mass="20077">MWQGDVMMEQLDEVTVRAAGAADAAAIAAVHVRSWQEAYAGIVPADYLASLDVDARARDWRGYLAHGAEDRVRTWVAEAGGQIIGFISVGPARDEDASRGDREIYSIYLDPGTWGHGVARDLMRTVLSEVGDRTRVSLWVLAANERARHFYRRHGFQADGVERYDDVGGAELLEVRYRRN</sequence>
<comment type="caution">
    <text evidence="4">The sequence shown here is derived from an EMBL/GenBank/DDBJ whole genome shotgun (WGS) entry which is preliminary data.</text>
</comment>
<dbReference type="PROSITE" id="PS51186">
    <property type="entry name" value="GNAT"/>
    <property type="match status" value="1"/>
</dbReference>
<name>A0A401V492_9CELL</name>
<proteinExistence type="predicted"/>
<dbReference type="PANTHER" id="PTHR43877">
    <property type="entry name" value="AMINOALKYLPHOSPHONATE N-ACETYLTRANSFERASE-RELATED-RELATED"/>
    <property type="match status" value="1"/>
</dbReference>
<dbReference type="Proteomes" id="UP000288246">
    <property type="component" value="Unassembled WGS sequence"/>
</dbReference>
<dbReference type="InterPro" id="IPR000182">
    <property type="entry name" value="GNAT_dom"/>
</dbReference>
<dbReference type="SUPFAM" id="SSF55729">
    <property type="entry name" value="Acyl-CoA N-acyltransferases (Nat)"/>
    <property type="match status" value="1"/>
</dbReference>
<accession>A0A401V492</accession>
<evidence type="ECO:0000256" key="2">
    <source>
        <dbReference type="ARBA" id="ARBA00023315"/>
    </source>
</evidence>
<dbReference type="EMBL" id="BHYL01000329">
    <property type="protein sequence ID" value="GCD21691.1"/>
    <property type="molecule type" value="Genomic_DNA"/>
</dbReference>
<dbReference type="GO" id="GO:0016747">
    <property type="term" value="F:acyltransferase activity, transferring groups other than amino-acyl groups"/>
    <property type="evidence" value="ECO:0007669"/>
    <property type="project" value="InterPro"/>
</dbReference>
<feature type="domain" description="N-acetyltransferase" evidence="3">
    <location>
        <begin position="14"/>
        <end position="180"/>
    </location>
</feature>
<evidence type="ECO:0000313" key="4">
    <source>
        <dbReference type="EMBL" id="GCD21691.1"/>
    </source>
</evidence>
<dbReference type="InterPro" id="IPR016181">
    <property type="entry name" value="Acyl_CoA_acyltransferase"/>
</dbReference>
<dbReference type="InterPro" id="IPR050832">
    <property type="entry name" value="Bact_Acetyltransf"/>
</dbReference>
<evidence type="ECO:0000256" key="1">
    <source>
        <dbReference type="ARBA" id="ARBA00022679"/>
    </source>
</evidence>
<protein>
    <submittedName>
        <fullName evidence="4">N-acetyltransferase</fullName>
    </submittedName>
</protein>
<gene>
    <name evidence="4" type="ORF">CTKZ_32530</name>
</gene>